<reference evidence="1 2" key="1">
    <citation type="submission" date="2023-07" db="EMBL/GenBank/DDBJ databases">
        <title>Sorghum-associated microbial communities from plants grown in Nebraska, USA.</title>
        <authorList>
            <person name="Schachtman D."/>
        </authorList>
    </citation>
    <scope>NUCLEOTIDE SEQUENCE [LARGE SCALE GENOMIC DNA]</scope>
    <source>
        <strain evidence="1 2">4099</strain>
    </source>
</reference>
<dbReference type="RefSeq" id="WP_310236759.1">
    <property type="nucleotide sequence ID" value="NZ_JAVDWO010000012.1"/>
</dbReference>
<dbReference type="Proteomes" id="UP001256588">
    <property type="component" value="Unassembled WGS sequence"/>
</dbReference>
<evidence type="ECO:0000313" key="1">
    <source>
        <dbReference type="EMBL" id="MDR7194030.1"/>
    </source>
</evidence>
<gene>
    <name evidence="1" type="ORF">J2W68_002772</name>
</gene>
<proteinExistence type="predicted"/>
<protein>
    <submittedName>
        <fullName evidence="1">Uncharacterized protein</fullName>
    </submittedName>
</protein>
<comment type="caution">
    <text evidence="1">The sequence shown here is derived from an EMBL/GenBank/DDBJ whole genome shotgun (WGS) entry which is preliminary data.</text>
</comment>
<evidence type="ECO:0000313" key="2">
    <source>
        <dbReference type="Proteomes" id="UP001256588"/>
    </source>
</evidence>
<sequence>MAETTLARALLVDMALEQLCSPPPSPPYERVLEIRRAWQSRNGKAVMDAARFLDAVSPSDGSAEQQAERDAVEARITDAFTRLRARHFPENRGDEERCPAFLAHVERGAFDALAPAALDDANVDD</sequence>
<organism evidence="1 2">
    <name type="scientific">Luteimonas terrae</name>
    <dbReference type="NCBI Taxonomy" id="1530191"/>
    <lineage>
        <taxon>Bacteria</taxon>
        <taxon>Pseudomonadati</taxon>
        <taxon>Pseudomonadota</taxon>
        <taxon>Gammaproteobacteria</taxon>
        <taxon>Lysobacterales</taxon>
        <taxon>Lysobacteraceae</taxon>
        <taxon>Luteimonas</taxon>
    </lineage>
</organism>
<name>A0ABU1Y0R5_9GAMM</name>
<accession>A0ABU1Y0R5</accession>
<keyword evidence="2" id="KW-1185">Reference proteome</keyword>
<dbReference type="EMBL" id="JAVDWO010000012">
    <property type="protein sequence ID" value="MDR7194030.1"/>
    <property type="molecule type" value="Genomic_DNA"/>
</dbReference>